<dbReference type="AlphaFoldDB" id="A0AAN1FML7"/>
<dbReference type="InterPro" id="IPR053155">
    <property type="entry name" value="F-pilin_assembly_TraC"/>
</dbReference>
<evidence type="ECO:0000313" key="2">
    <source>
        <dbReference type="EMBL" id="ASI93428.1"/>
    </source>
</evidence>
<protein>
    <submittedName>
        <fullName evidence="2">Type-IV secretion system protein TraC</fullName>
    </submittedName>
</protein>
<name>A0AAN1FML7_9VIBR</name>
<geneLocation type="plasmid" evidence="2 3">
    <name>unnamed</name>
</geneLocation>
<dbReference type="PANTHER" id="PTHR38467:SF1">
    <property type="entry name" value="CONJUGATIVE TRANSFER: ASSEMBLY"/>
    <property type="match status" value="1"/>
</dbReference>
<dbReference type="Gene3D" id="1.10.8.730">
    <property type="match status" value="1"/>
</dbReference>
<dbReference type="KEGG" id="vsh:BSZ05_26630"/>
<reference evidence="3" key="1">
    <citation type="submission" date="2016-12" db="EMBL/GenBank/DDBJ databases">
        <title>Comparative genomic analysis reveals the diversity, evolution, and environmental adaptation strategies of the genus Vibrio.</title>
        <authorList>
            <person name="Lin H."/>
            <person name="Wang X."/>
            <person name="Zhang X.-H."/>
        </authorList>
    </citation>
    <scope>NUCLEOTIDE SEQUENCE [LARGE SCALE GENOMIC DNA]</scope>
    <source>
        <strain evidence="3">QT6D1</strain>
        <plasmid evidence="3">unnamed</plasmid>
    </source>
</reference>
<dbReference type="PANTHER" id="PTHR38467">
    <property type="match status" value="1"/>
</dbReference>
<dbReference type="Pfam" id="PF11130">
    <property type="entry name" value="TraC_F_IV"/>
    <property type="match status" value="1"/>
</dbReference>
<organism evidence="2 3">
    <name type="scientific">Vibrio mediterranei</name>
    <dbReference type="NCBI Taxonomy" id="689"/>
    <lineage>
        <taxon>Bacteria</taxon>
        <taxon>Pseudomonadati</taxon>
        <taxon>Pseudomonadota</taxon>
        <taxon>Gammaproteobacteria</taxon>
        <taxon>Vibrionales</taxon>
        <taxon>Vibrionaceae</taxon>
        <taxon>Vibrio</taxon>
    </lineage>
</organism>
<feature type="domain" description="TraG P-loop" evidence="1">
    <location>
        <begin position="455"/>
        <end position="832"/>
    </location>
</feature>
<dbReference type="InterPro" id="IPR043964">
    <property type="entry name" value="P-loop_TraG"/>
</dbReference>
<sequence>MSLSNLLNAAKQSRDTPSLSDELPYHLFDDASHLFINTTSIGMGLRFAPLAGVGDSEVESLNKIFCALPEGKKWRYQIELSMDHRVGHAIDANARACQQGETSDTHAVHALFAGNEATYARYGARHSFDSKLGEQCKFDLRRHTGTIWVSTTTGDKDKLMDVMEHLTLSFNQMGLWTRPCDDAALIAKVRDTLHFDQQTLTDPDIDLLPFESLASQATLPGSECLVRDQSLACRFTDTQGHVQDTTVVTLGLQRLPEQFHLFSLPNCLADLSRAAKAVTCPMSINLAFTLHDSGSTSMKNERKISSLEKWANSPMAKLIPGLVDELNDRKLLQSGLRSEECKLASAIFTVVLKTTDEKRKRDVIAAESAFSNSALRLLPNHRIHAACLLNTLPFLPSDGFFDDMARLKLVRTLKTSNLVNFTPLVADPQRSQPGLLLPTFRRSIYYFDPFEAGGDNFNVAIAAASGSGKSFFTQALAKNQIERGGHVWILDNGDSYKKFTLLQNGVYLNHEQIALNPFTHLSRIAQGDEFKDDNGETVNPLKQTIGDIVSLFAILCSPNQGVSDHQRTALLVAISHAWEQHGDHTLVDHVQAALTEVAQREGEDRRILDLAFALTPYCQGNIFGDMFNLPSQLDPNAHLTTLELSGFKGDVLRPVVFALMVNINQAMYLSGDRTKPKMAIIEEAWKLMNGKDPAASEFIEEGYRTARKFRGSFVTVTQGVSDFFKSSASEAAYNNSDVHLYLRQGEAFATYVKNNPNAFTPHEVSQINAFPTAKEAGFSSLMLRVGGRRSFHRFFCDPYTRALLSTEAEEFTHVEAQLKQGVDITTAVIHTAKTFYAKDIARFDAIKAAEQQKEDIT</sequence>
<accession>A0AAN1FML7</accession>
<dbReference type="InterPro" id="IPR025955">
    <property type="entry name" value="TraC/Conjuga_ATPase"/>
</dbReference>
<dbReference type="CDD" id="cd01127">
    <property type="entry name" value="TrwB_TraG_TraD_VirD4"/>
    <property type="match status" value="1"/>
</dbReference>
<dbReference type="NCBIfam" id="TIGR02746">
    <property type="entry name" value="TraC-F-type"/>
    <property type="match status" value="1"/>
</dbReference>
<gene>
    <name evidence="2" type="ORF">BSZ05_26630</name>
</gene>
<dbReference type="Proteomes" id="UP000197092">
    <property type="component" value="Plasmid unnamed"/>
</dbReference>
<dbReference type="EMBL" id="CP018310">
    <property type="protein sequence ID" value="ASI93428.1"/>
    <property type="molecule type" value="Genomic_DNA"/>
</dbReference>
<dbReference type="Gene3D" id="3.40.50.300">
    <property type="entry name" value="P-loop containing nucleotide triphosphate hydrolases"/>
    <property type="match status" value="1"/>
</dbReference>
<keyword evidence="2" id="KW-0614">Plasmid</keyword>
<dbReference type="Pfam" id="PF19044">
    <property type="entry name" value="P-loop_TraG"/>
    <property type="match status" value="1"/>
</dbReference>
<dbReference type="RefSeq" id="WP_088879111.1">
    <property type="nucleotide sequence ID" value="NZ_CP018310.1"/>
</dbReference>
<evidence type="ECO:0000259" key="1">
    <source>
        <dbReference type="Pfam" id="PF19044"/>
    </source>
</evidence>
<proteinExistence type="predicted"/>
<dbReference type="InterPro" id="IPR027417">
    <property type="entry name" value="P-loop_NTPase"/>
</dbReference>
<dbReference type="InterPro" id="IPR014117">
    <property type="entry name" value="TraC-F-type"/>
</dbReference>
<evidence type="ECO:0000313" key="3">
    <source>
        <dbReference type="Proteomes" id="UP000197092"/>
    </source>
</evidence>
<dbReference type="SUPFAM" id="SSF52540">
    <property type="entry name" value="P-loop containing nucleoside triphosphate hydrolases"/>
    <property type="match status" value="1"/>
</dbReference>